<evidence type="ECO:0000313" key="1">
    <source>
        <dbReference type="EMBL" id="TFY90577.1"/>
    </source>
</evidence>
<name>A0A4Z0AW65_9PSED</name>
<reference evidence="1 2" key="1">
    <citation type="journal article" date="2019" name="Syst. Appl. Microbiol.">
        <title>New species of pathogenic Pseudomonas isolated from citrus in Tunisia: Proposal of Pseudomonas kairouanensis sp. nov. and Pseudomonas nabeulensis sp. nov.</title>
        <authorList>
            <person name="Oueslati M."/>
            <person name="Mulet M."/>
            <person name="Gomila M."/>
            <person name="Berge O."/>
            <person name="Hajlaoui M.R."/>
            <person name="Lalucat J."/>
            <person name="Sadfi-Zouaoui N."/>
            <person name="Garcia-Valdes E."/>
        </authorList>
    </citation>
    <scope>NUCLEOTIDE SEQUENCE [LARGE SCALE GENOMIC DNA]</scope>
    <source>
        <strain evidence="1 2">KC12</strain>
    </source>
</reference>
<gene>
    <name evidence="1" type="ORF">DYL59_08535</name>
</gene>
<dbReference type="OrthoDB" id="7033504at2"/>
<dbReference type="AlphaFoldDB" id="A0A4Z0AW65"/>
<evidence type="ECO:0000313" key="2">
    <source>
        <dbReference type="Proteomes" id="UP000297391"/>
    </source>
</evidence>
<accession>A0A4Z0AW65</accession>
<proteinExistence type="predicted"/>
<keyword evidence="2" id="KW-1185">Reference proteome</keyword>
<comment type="caution">
    <text evidence="1">The sequence shown here is derived from an EMBL/GenBank/DDBJ whole genome shotgun (WGS) entry which is preliminary data.</text>
</comment>
<organism evidence="1 2">
    <name type="scientific">Pseudomonas kairouanensis</name>
    <dbReference type="NCBI Taxonomy" id="2293832"/>
    <lineage>
        <taxon>Bacteria</taxon>
        <taxon>Pseudomonadati</taxon>
        <taxon>Pseudomonadota</taxon>
        <taxon>Gammaproteobacteria</taxon>
        <taxon>Pseudomonadales</taxon>
        <taxon>Pseudomonadaceae</taxon>
        <taxon>Pseudomonas</taxon>
    </lineage>
</organism>
<dbReference type="Proteomes" id="UP000297391">
    <property type="component" value="Unassembled WGS sequence"/>
</dbReference>
<sequence length="60" mass="6165">MLAKVVNDKAGFLGDRAALTFFASKLASTGSCVSLCGAHANQPCSHSPSLCPTVRKAQPC</sequence>
<dbReference type="EMBL" id="QUZU01000007">
    <property type="protein sequence ID" value="TFY90577.1"/>
    <property type="molecule type" value="Genomic_DNA"/>
</dbReference>
<protein>
    <submittedName>
        <fullName evidence="1">Uncharacterized protein</fullName>
    </submittedName>
</protein>